<dbReference type="InterPro" id="IPR017850">
    <property type="entry name" value="Alkaline_phosphatase_core_sf"/>
</dbReference>
<name>A0A0D0P1Z7_KITGR</name>
<dbReference type="Proteomes" id="UP000032066">
    <property type="component" value="Unassembled WGS sequence"/>
</dbReference>
<evidence type="ECO:0000256" key="1">
    <source>
        <dbReference type="SAM" id="SignalP"/>
    </source>
</evidence>
<reference evidence="2 3" key="1">
    <citation type="submission" date="2015-02" db="EMBL/GenBank/DDBJ databases">
        <title>Draft genome sequence of Kitasatospora griseola MF730-N6, a bafilomycin, terpentecin and satosporin producer.</title>
        <authorList>
            <person name="Arens J.C."/>
            <person name="Haltli B."/>
            <person name="Kerr R.G."/>
        </authorList>
    </citation>
    <scope>NUCLEOTIDE SEQUENCE [LARGE SCALE GENOMIC DNA]</scope>
    <source>
        <strain evidence="2 3">MF730-N6</strain>
    </source>
</reference>
<dbReference type="AlphaFoldDB" id="A0A0D0P1Z7"/>
<sequence>MRNSRTALALSIAVAAALLPIAGTTASAAPTSYNGLPNGTKQAKTLVIGIDGTRYDKLVTADAPNLKALMASGTTATSNLYANPLAPTLSGPGWSTIATGVWPDKHKALDNAFTGARFDLYPDYASRLETADPGNSTLVIGSWNPITANVFNGRADLRIPESENDPKTASDAADFLAHGNPDSVFLHFDEVDEAGHSYGGASTQYMSALHTVDGLVGQVLTGLKSRPTYASEDWLVVVTTDHGHTDAGGHGGNSANERQTWMVLNGQGYQAGARRYDVKPVDIAPTVLKHEGVAIDPAWGLDGTPVDEIAPDAFDALRPSLQTRVDETGIGSTVKGFTHTPPAGWSIDNSRMPSGGVTEWRGWAFATDEFWTAAQLAQSRETNVRARNVFAVADSDEWDDKAHGAGQFDSTLISPAYPVAGLGRGTLSFATDYKIDGPQTGDVYVVFDNGAPQLLKSYRADLNTVEHLSVTVPAGASTARFQFRYTGTNSAFWTVDQVVFG</sequence>
<dbReference type="EMBL" id="JXZB01000002">
    <property type="protein sequence ID" value="KIQ65621.1"/>
    <property type="molecule type" value="Genomic_DNA"/>
</dbReference>
<organism evidence="2 3">
    <name type="scientific">Kitasatospora griseola</name>
    <name type="common">Streptomyces griseolosporeus</name>
    <dbReference type="NCBI Taxonomy" id="2064"/>
    <lineage>
        <taxon>Bacteria</taxon>
        <taxon>Bacillati</taxon>
        <taxon>Actinomycetota</taxon>
        <taxon>Actinomycetes</taxon>
        <taxon>Kitasatosporales</taxon>
        <taxon>Streptomycetaceae</taxon>
        <taxon>Kitasatospora</taxon>
    </lineage>
</organism>
<feature type="signal peptide" evidence="1">
    <location>
        <begin position="1"/>
        <end position="28"/>
    </location>
</feature>
<dbReference type="InterPro" id="IPR002591">
    <property type="entry name" value="Phosphodiest/P_Trfase"/>
</dbReference>
<dbReference type="Gene3D" id="3.40.720.10">
    <property type="entry name" value="Alkaline Phosphatase, subunit A"/>
    <property type="match status" value="1"/>
</dbReference>
<dbReference type="PANTHER" id="PTHR10151">
    <property type="entry name" value="ECTONUCLEOTIDE PYROPHOSPHATASE/PHOSPHODIESTERASE"/>
    <property type="match status" value="1"/>
</dbReference>
<keyword evidence="3" id="KW-1185">Reference proteome</keyword>
<dbReference type="PANTHER" id="PTHR10151:SF120">
    <property type="entry name" value="BIS(5'-ADENOSYL)-TRIPHOSPHATASE"/>
    <property type="match status" value="1"/>
</dbReference>
<evidence type="ECO:0000313" key="2">
    <source>
        <dbReference type="EMBL" id="KIQ65621.1"/>
    </source>
</evidence>
<dbReference type="PATRIC" id="fig|2064.6.peg.3762"/>
<feature type="chain" id="PRO_5002217919" evidence="1">
    <location>
        <begin position="29"/>
        <end position="501"/>
    </location>
</feature>
<dbReference type="STRING" id="2064.TR51_17540"/>
<dbReference type="Pfam" id="PF01663">
    <property type="entry name" value="Phosphodiest"/>
    <property type="match status" value="2"/>
</dbReference>
<dbReference type="RefSeq" id="WP_043911928.1">
    <property type="nucleotide sequence ID" value="NZ_JXZB01000002.1"/>
</dbReference>
<proteinExistence type="predicted"/>
<dbReference type="Gene3D" id="2.60.120.200">
    <property type="match status" value="1"/>
</dbReference>
<keyword evidence="1" id="KW-0732">Signal</keyword>
<gene>
    <name evidence="2" type="ORF">TR51_17540</name>
</gene>
<evidence type="ECO:0000313" key="3">
    <source>
        <dbReference type="Proteomes" id="UP000032066"/>
    </source>
</evidence>
<protein>
    <submittedName>
        <fullName evidence="2">Nucleotide pyrophosphatase</fullName>
    </submittedName>
</protein>
<comment type="caution">
    <text evidence="2">The sequence shown here is derived from an EMBL/GenBank/DDBJ whole genome shotgun (WGS) entry which is preliminary data.</text>
</comment>
<dbReference type="OrthoDB" id="1956004at2"/>
<dbReference type="SUPFAM" id="SSF53649">
    <property type="entry name" value="Alkaline phosphatase-like"/>
    <property type="match status" value="1"/>
</dbReference>
<dbReference type="GO" id="GO:0016787">
    <property type="term" value="F:hydrolase activity"/>
    <property type="evidence" value="ECO:0007669"/>
    <property type="project" value="UniProtKB-ARBA"/>
</dbReference>
<accession>A0A0D0P1Z7</accession>